<dbReference type="OrthoDB" id="8744624at2759"/>
<feature type="compositionally biased region" description="Basic and acidic residues" evidence="2">
    <location>
        <begin position="444"/>
        <end position="468"/>
    </location>
</feature>
<feature type="compositionally biased region" description="Basic and acidic residues" evidence="2">
    <location>
        <begin position="215"/>
        <end position="225"/>
    </location>
</feature>
<protein>
    <recommendedName>
        <fullName evidence="3">Genetic suppressor element-like domain-containing protein</fullName>
    </recommendedName>
</protein>
<feature type="compositionally biased region" description="Basic and acidic residues" evidence="2">
    <location>
        <begin position="1"/>
        <end position="34"/>
    </location>
</feature>
<evidence type="ECO:0000256" key="2">
    <source>
        <dbReference type="SAM" id="MobiDB-lite"/>
    </source>
</evidence>
<feature type="compositionally biased region" description="Pro residues" evidence="2">
    <location>
        <begin position="155"/>
        <end position="178"/>
    </location>
</feature>
<feature type="region of interest" description="Disordered" evidence="2">
    <location>
        <begin position="351"/>
        <end position="379"/>
    </location>
</feature>
<evidence type="ECO:0000259" key="3">
    <source>
        <dbReference type="Pfam" id="PF12540"/>
    </source>
</evidence>
<organism evidence="4 5">
    <name type="scientific">Muraenolepis orangiensis</name>
    <name type="common">Patagonian moray cod</name>
    <dbReference type="NCBI Taxonomy" id="630683"/>
    <lineage>
        <taxon>Eukaryota</taxon>
        <taxon>Metazoa</taxon>
        <taxon>Chordata</taxon>
        <taxon>Craniata</taxon>
        <taxon>Vertebrata</taxon>
        <taxon>Euteleostomi</taxon>
        <taxon>Actinopterygii</taxon>
        <taxon>Neopterygii</taxon>
        <taxon>Teleostei</taxon>
        <taxon>Neoteleostei</taxon>
        <taxon>Acanthomorphata</taxon>
        <taxon>Zeiogadaria</taxon>
        <taxon>Gadariae</taxon>
        <taxon>Gadiformes</taxon>
        <taxon>Muraenolepidoidei</taxon>
        <taxon>Muraenolepididae</taxon>
        <taxon>Muraenolepis</taxon>
    </lineage>
</organism>
<dbReference type="InterPro" id="IPR042337">
    <property type="entry name" value="GSE1"/>
</dbReference>
<feature type="compositionally biased region" description="Low complexity" evidence="2">
    <location>
        <begin position="485"/>
        <end position="498"/>
    </location>
</feature>
<dbReference type="PANTHER" id="PTHR17608">
    <property type="entry name" value="GENETIC SUPPRESSOR ELEMENT 1"/>
    <property type="match status" value="1"/>
</dbReference>
<dbReference type="InterPro" id="IPR022207">
    <property type="entry name" value="GSE-like"/>
</dbReference>
<feature type="compositionally biased region" description="Pro residues" evidence="2">
    <location>
        <begin position="428"/>
        <end position="439"/>
    </location>
</feature>
<accession>A0A9Q0IB24</accession>
<reference evidence="4" key="1">
    <citation type="submission" date="2022-07" db="EMBL/GenBank/DDBJ databases">
        <title>Chromosome-level genome of Muraenolepis orangiensis.</title>
        <authorList>
            <person name="Kim J."/>
        </authorList>
    </citation>
    <scope>NUCLEOTIDE SEQUENCE</scope>
    <source>
        <strain evidence="4">KU_S4_2022</strain>
        <tissue evidence="4">Muscle</tissue>
    </source>
</reference>
<feature type="coiled-coil region" evidence="1">
    <location>
        <begin position="635"/>
        <end position="697"/>
    </location>
</feature>
<gene>
    <name evidence="4" type="ORF">NHX12_006240</name>
</gene>
<feature type="region of interest" description="Disordered" evidence="2">
    <location>
        <begin position="142"/>
        <end position="229"/>
    </location>
</feature>
<dbReference type="Proteomes" id="UP001148018">
    <property type="component" value="Unassembled WGS sequence"/>
</dbReference>
<feature type="region of interest" description="Disordered" evidence="2">
    <location>
        <begin position="1"/>
        <end position="51"/>
    </location>
</feature>
<evidence type="ECO:0000313" key="5">
    <source>
        <dbReference type="Proteomes" id="UP001148018"/>
    </source>
</evidence>
<dbReference type="Pfam" id="PF12540">
    <property type="entry name" value="DUF3736"/>
    <property type="match status" value="1"/>
</dbReference>
<comment type="caution">
    <text evidence="4">The sequence shown here is derived from an EMBL/GenBank/DDBJ whole genome shotgun (WGS) entry which is preliminary data.</text>
</comment>
<name>A0A9Q0IB24_9TELE</name>
<feature type="compositionally biased region" description="Polar residues" evidence="2">
    <location>
        <begin position="576"/>
        <end position="587"/>
    </location>
</feature>
<keyword evidence="1" id="KW-0175">Coiled coil</keyword>
<proteinExistence type="predicted"/>
<feature type="compositionally biased region" description="Basic residues" evidence="2">
    <location>
        <begin position="403"/>
        <end position="412"/>
    </location>
</feature>
<dbReference type="AlphaFoldDB" id="A0A9Q0IB24"/>
<feature type="compositionally biased region" description="Basic and acidic residues" evidence="2">
    <location>
        <begin position="361"/>
        <end position="379"/>
    </location>
</feature>
<evidence type="ECO:0000313" key="4">
    <source>
        <dbReference type="EMBL" id="KAJ3593907.1"/>
    </source>
</evidence>
<feature type="compositionally biased region" description="Acidic residues" evidence="2">
    <location>
        <begin position="351"/>
        <end position="360"/>
    </location>
</feature>
<keyword evidence="5" id="KW-1185">Reference proteome</keyword>
<dbReference type="PANTHER" id="PTHR17608:SF4">
    <property type="entry name" value="GENETIC SUPPRESSOR ELEMENT 1"/>
    <property type="match status" value="1"/>
</dbReference>
<feature type="domain" description="Genetic suppressor element-like" evidence="3">
    <location>
        <begin position="339"/>
        <end position="457"/>
    </location>
</feature>
<dbReference type="EMBL" id="JANIIK010000112">
    <property type="protein sequence ID" value="KAJ3593907.1"/>
    <property type="molecule type" value="Genomic_DNA"/>
</dbReference>
<feature type="region of interest" description="Disordered" evidence="2">
    <location>
        <begin position="399"/>
        <end position="606"/>
    </location>
</feature>
<sequence>MESHYLAELHAMRGQEERTKPERLTPNRPEKTKEAVLPAPKPIPPGLHPSMVPSHHALPGLVSAHGLYLGPGGVGTALSSAIMLQRTNEEERWLARQRKLRQEKEDRQYQVSEFRQQVLEQHLDLGRPDLVVEAHRSLPNHLDPGGRDLLSHLGAPPPLISPKPPMPPREHNPPPTPLWNPVSLIDTSADSRHSHEPSGPTHYDLARLAAGPSGKQEDGARRRDGGGTMDKYLPLRGPPGLPEPSTFLAELEKSTQSFFSQQRASLSLSSQYSDVGGAAKSAAGMKGFPGLQGPGRHNQGPPAVLLGVPGLGSQPLSLTGLSSSGPDTTLIYDEVLQQNRRPVSYYYELDDSYDESDEEEVRGHLRRVSEQPPLKLDDSSEKMDFLGVFSLTTVGRRDELVQQKRRKRRRMLRERSPSPGGPPSAKRAPPPLPPAPPPLSTRFTPEEMDRAPELEDKNPPARSPDDTARAPGQSEDPPVAPPHSPSGRGLPSPGGPHRAATPLGDTLRPKEPLPSAVYPDKSRGPGGEGPPPKRSSNLLGGLQPPHAMQPKEGPAGLNGRSKPWDSFTPEEFAQQFHESVLQSTQKALQKHKGGATGATESSHLQDSSVRYNIPELQCGRWQGIESIFEAYHEYIEEQSVERQVLQSQCRRLEAQNYNLSLTAEQLSHSMGELMSQRQKLALEREKLQAELEHFRKCLTLPQTHWPRGGHYKGYPPR</sequence>
<evidence type="ECO:0000256" key="1">
    <source>
        <dbReference type="SAM" id="Coils"/>
    </source>
</evidence>